<proteinExistence type="inferred from homology"/>
<dbReference type="EMBL" id="CP155573">
    <property type="protein sequence ID" value="XFO68420.1"/>
    <property type="molecule type" value="Genomic_DNA"/>
</dbReference>
<comment type="similarity">
    <text evidence="1">Belongs to the bacterial solute-binding protein SsuA/TauA family.</text>
</comment>
<evidence type="ECO:0000313" key="3">
    <source>
        <dbReference type="EMBL" id="XFO68420.1"/>
    </source>
</evidence>
<dbReference type="RefSeq" id="WP_094606464.1">
    <property type="nucleotide sequence ID" value="NZ_CP155573.1"/>
</dbReference>
<evidence type="ECO:0000313" key="4">
    <source>
        <dbReference type="Proteomes" id="UP000216752"/>
    </source>
</evidence>
<dbReference type="Proteomes" id="UP000216752">
    <property type="component" value="Chromosome"/>
</dbReference>
<organism evidence="3 4">
    <name type="scientific">Sporomusa silvacetica DSM 10669</name>
    <dbReference type="NCBI Taxonomy" id="1123289"/>
    <lineage>
        <taxon>Bacteria</taxon>
        <taxon>Bacillati</taxon>
        <taxon>Bacillota</taxon>
        <taxon>Negativicutes</taxon>
        <taxon>Selenomonadales</taxon>
        <taxon>Sporomusaceae</taxon>
        <taxon>Sporomusa</taxon>
    </lineage>
</organism>
<dbReference type="InterPro" id="IPR001638">
    <property type="entry name" value="Solute-binding_3/MltF_N"/>
</dbReference>
<feature type="domain" description="Solute-binding protein family 3/N-terminal" evidence="2">
    <location>
        <begin position="42"/>
        <end position="261"/>
    </location>
</feature>
<dbReference type="SUPFAM" id="SSF53850">
    <property type="entry name" value="Periplasmic binding protein-like II"/>
    <property type="match status" value="1"/>
</dbReference>
<evidence type="ECO:0000256" key="1">
    <source>
        <dbReference type="ARBA" id="ARBA00010742"/>
    </source>
</evidence>
<dbReference type="Gene3D" id="3.40.190.10">
    <property type="entry name" value="Periplasmic binding protein-like II"/>
    <property type="match status" value="2"/>
</dbReference>
<sequence>MRKTLGLIVAFILVAGILAGCSTVNNAGGKGATIEPQVSSPKIRFGYLPSMAQAAFIVAKEKGWFEEEFSKNGTVIEYQKFMVGPPLIEAFAGDRLDFGFVGDQPVIQAKANNIDLKVVGVCSATEKGAGLVVPVGSDIVTPKDLKGKKVGVSVGSIFHQILLIYLKDNGLKPGDIKLVNMNPPDMKTALATKDIDAVVLGEPWISMIEYEKIGQQIADTTGIKLNLNVIATSAKLAQEYPDTVNRVLKVYDKAAKWLQDHPEEGAELIAKATGLNREVVAKAIVKANYDIQLTDAAVNSITDTARFLRENNTIRKDVNVTELIETSYLKEIGFR</sequence>
<dbReference type="InterPro" id="IPR010067">
    <property type="entry name" value="ABC_SsuA_sub-bd"/>
</dbReference>
<dbReference type="SMART" id="SM00062">
    <property type="entry name" value="PBPb"/>
    <property type="match status" value="1"/>
</dbReference>
<gene>
    <name evidence="3" type="primary">ssuA_6</name>
    <name evidence="3" type="ORF">SPSIL_046430</name>
</gene>
<keyword evidence="4" id="KW-1185">Reference proteome</keyword>
<dbReference type="PANTHER" id="PTHR30024">
    <property type="entry name" value="ALIPHATIC SULFONATES-BINDING PROTEIN-RELATED"/>
    <property type="match status" value="1"/>
</dbReference>
<name>A0ABZ3IS01_9FIRM</name>
<dbReference type="NCBIfam" id="TIGR01728">
    <property type="entry name" value="SsuA_fam"/>
    <property type="match status" value="1"/>
</dbReference>
<evidence type="ECO:0000259" key="2">
    <source>
        <dbReference type="SMART" id="SM00062"/>
    </source>
</evidence>
<dbReference type="PANTHER" id="PTHR30024:SF42">
    <property type="entry name" value="ALIPHATIC SULFONATES-BINDING PROTEIN-RELATED"/>
    <property type="match status" value="1"/>
</dbReference>
<accession>A0ABZ3IS01</accession>
<dbReference type="PROSITE" id="PS51257">
    <property type="entry name" value="PROKAR_LIPOPROTEIN"/>
    <property type="match status" value="1"/>
</dbReference>
<protein>
    <submittedName>
        <fullName evidence="3">Aliphatic sulfonates-binding protein</fullName>
    </submittedName>
</protein>
<reference evidence="3" key="1">
    <citation type="submission" date="2024-05" db="EMBL/GenBank/DDBJ databases">
        <title>Isolation and characterization of Sporomusa carbonis sp. nov., a carboxydotrophic hydrogenogen in the genus of Sporomusa isolated from a charcoal burning pile.</title>
        <authorList>
            <person name="Boeer T."/>
            <person name="Rosenbaum F."/>
            <person name="Eysell L."/>
            <person name="Mueller V."/>
            <person name="Daniel R."/>
            <person name="Poehlein A."/>
        </authorList>
    </citation>
    <scope>NUCLEOTIDE SEQUENCE [LARGE SCALE GENOMIC DNA]</scope>
    <source>
        <strain evidence="3">DSM 10669</strain>
    </source>
</reference>
<dbReference type="Pfam" id="PF13379">
    <property type="entry name" value="NMT1_2"/>
    <property type="match status" value="1"/>
</dbReference>
<dbReference type="CDD" id="cd01008">
    <property type="entry name" value="PBP2_NrtA_SsuA_CpmA_like"/>
    <property type="match status" value="1"/>
</dbReference>